<keyword evidence="3" id="KW-1003">Cell membrane</keyword>
<dbReference type="RefSeq" id="WP_230868986.1">
    <property type="nucleotide sequence ID" value="NZ_CP046640.1"/>
</dbReference>
<dbReference type="InterPro" id="IPR036640">
    <property type="entry name" value="ABC1_TM_sf"/>
</dbReference>
<proteinExistence type="predicted"/>
<feature type="transmembrane region" description="Helical" evidence="9">
    <location>
        <begin position="178"/>
        <end position="197"/>
    </location>
</feature>
<dbReference type="KEGG" id="ifn:GM661_04815"/>
<keyword evidence="7 9" id="KW-1133">Transmembrane helix</keyword>
<dbReference type="CDD" id="cd18542">
    <property type="entry name" value="ABC_6TM_YknU_like"/>
    <property type="match status" value="1"/>
</dbReference>
<sequence length="595" mass="67450">MRNIKFIWRYMQGNRLLYLGAIFSIAMGTFFSVLNPLVIKVTIDSIIGDEPLQIPLWFKGIFKEIIFNNSLLSRLTLAAATLILLTAVRGIFLYYKGKWSATAAESIAKNLRDELYNHLQHLPYHYHVQVKTGDLIQRCTSDIEQIRMFMAVQLVEVGRAIFILVIAISILFSLHLKLTLVAMAIVPFIVAYSYFFYAEVKKTFKDADEADGYMSTTLQENLTGVRVVRAFARQSYEIEKFDKKSIDFREKQYRVLRYLAWFWSISDFMCMFQIGAVLVLGVYWAVLGEISLGTLVVFSSYEGMLLWPVRQLGRILTDLGKMQVAINRVQEILDQAVEYTENAGLKPTLKGEIVYENVSFSYEDSLILKDISFEVKKGQTVALLGPTGSGKSTLVYLLARLYDCQSGAIKIDGYDIKAIDKKWLRKHVGLVLQEPFLFARSIKENISFANSAADNSEIFEAAINASIHEVIQSFDKGYETLVGERGVSLSGGQKQRIAIARTIIRDCPILIFDDSLSAVDTETDARIRQALQERNKNTTTFIISHRINTLAAADLILVLEDGKITQQGTHQQLIVEDGMYQRLWKMQNELVLDGS</sequence>
<dbReference type="Gene3D" id="1.20.1560.10">
    <property type="entry name" value="ABC transporter type 1, transmembrane domain"/>
    <property type="match status" value="1"/>
</dbReference>
<keyword evidence="2" id="KW-0813">Transport</keyword>
<feature type="transmembrane region" description="Helical" evidence="9">
    <location>
        <begin position="75"/>
        <end position="95"/>
    </location>
</feature>
<dbReference type="GO" id="GO:0005524">
    <property type="term" value="F:ATP binding"/>
    <property type="evidence" value="ECO:0007669"/>
    <property type="project" value="UniProtKB-KW"/>
</dbReference>
<evidence type="ECO:0000256" key="1">
    <source>
        <dbReference type="ARBA" id="ARBA00004651"/>
    </source>
</evidence>
<evidence type="ECO:0000259" key="10">
    <source>
        <dbReference type="SMART" id="SM00382"/>
    </source>
</evidence>
<dbReference type="InterPro" id="IPR017871">
    <property type="entry name" value="ABC_transporter-like_CS"/>
</dbReference>
<dbReference type="GO" id="GO:0016887">
    <property type="term" value="F:ATP hydrolysis activity"/>
    <property type="evidence" value="ECO:0007669"/>
    <property type="project" value="InterPro"/>
</dbReference>
<dbReference type="InterPro" id="IPR003439">
    <property type="entry name" value="ABC_transporter-like_ATP-bd"/>
</dbReference>
<keyword evidence="5" id="KW-0547">Nucleotide-binding</keyword>
<reference evidence="11" key="1">
    <citation type="submission" date="2019-12" db="EMBL/GenBank/DDBJ databases">
        <authorList>
            <person name="zhang j."/>
            <person name="sun C.M."/>
        </authorList>
    </citation>
    <scope>NUCLEOTIDE SEQUENCE</scope>
    <source>
        <strain evidence="11">NS-1</strain>
    </source>
</reference>
<evidence type="ECO:0000256" key="9">
    <source>
        <dbReference type="SAM" id="Phobius"/>
    </source>
</evidence>
<keyword evidence="12" id="KW-1185">Reference proteome</keyword>
<keyword evidence="6 11" id="KW-0067">ATP-binding</keyword>
<dbReference type="SUPFAM" id="SSF90123">
    <property type="entry name" value="ABC transporter transmembrane region"/>
    <property type="match status" value="1"/>
</dbReference>
<name>A0A8A7KB88_9FIRM</name>
<gene>
    <name evidence="11" type="ORF">GM661_04815</name>
</gene>
<evidence type="ECO:0000256" key="3">
    <source>
        <dbReference type="ARBA" id="ARBA00022475"/>
    </source>
</evidence>
<dbReference type="Pfam" id="PF00005">
    <property type="entry name" value="ABC_tran"/>
    <property type="match status" value="1"/>
</dbReference>
<dbReference type="SMART" id="SM00382">
    <property type="entry name" value="AAA"/>
    <property type="match status" value="1"/>
</dbReference>
<feature type="domain" description="AAA+ ATPase" evidence="10">
    <location>
        <begin position="377"/>
        <end position="563"/>
    </location>
</feature>
<dbReference type="Proteomes" id="UP000665020">
    <property type="component" value="Chromosome"/>
</dbReference>
<evidence type="ECO:0000256" key="2">
    <source>
        <dbReference type="ARBA" id="ARBA00022448"/>
    </source>
</evidence>
<dbReference type="GO" id="GO:0005886">
    <property type="term" value="C:plasma membrane"/>
    <property type="evidence" value="ECO:0007669"/>
    <property type="project" value="UniProtKB-SubCell"/>
</dbReference>
<dbReference type="AlphaFoldDB" id="A0A8A7KB88"/>
<feature type="transmembrane region" description="Helical" evidence="9">
    <location>
        <begin position="16"/>
        <end position="34"/>
    </location>
</feature>
<dbReference type="PANTHER" id="PTHR43394">
    <property type="entry name" value="ATP-DEPENDENT PERMEASE MDL1, MITOCHONDRIAL"/>
    <property type="match status" value="1"/>
</dbReference>
<protein>
    <submittedName>
        <fullName evidence="11">ATP-binding cassette domain-containing protein</fullName>
    </submittedName>
</protein>
<accession>A0A8A7KB88</accession>
<comment type="subcellular location">
    <subcellularLocation>
        <location evidence="1">Cell membrane</location>
        <topology evidence="1">Multi-pass membrane protein</topology>
    </subcellularLocation>
</comment>
<dbReference type="SUPFAM" id="SSF52540">
    <property type="entry name" value="P-loop containing nucleoside triphosphate hydrolases"/>
    <property type="match status" value="1"/>
</dbReference>
<evidence type="ECO:0000256" key="6">
    <source>
        <dbReference type="ARBA" id="ARBA00022840"/>
    </source>
</evidence>
<dbReference type="PANTHER" id="PTHR43394:SF1">
    <property type="entry name" value="ATP-BINDING CASSETTE SUB-FAMILY B MEMBER 10, MITOCHONDRIAL"/>
    <property type="match status" value="1"/>
</dbReference>
<dbReference type="PROSITE" id="PS00211">
    <property type="entry name" value="ABC_TRANSPORTER_1"/>
    <property type="match status" value="1"/>
</dbReference>
<keyword evidence="8 9" id="KW-0472">Membrane</keyword>
<dbReference type="InterPro" id="IPR039421">
    <property type="entry name" value="Type_1_exporter"/>
</dbReference>
<dbReference type="Pfam" id="PF00664">
    <property type="entry name" value="ABC_membrane"/>
    <property type="match status" value="1"/>
</dbReference>
<evidence type="ECO:0000313" key="11">
    <source>
        <dbReference type="EMBL" id="QTL97355.1"/>
    </source>
</evidence>
<evidence type="ECO:0000256" key="7">
    <source>
        <dbReference type="ARBA" id="ARBA00022989"/>
    </source>
</evidence>
<keyword evidence="4 9" id="KW-0812">Transmembrane</keyword>
<dbReference type="InterPro" id="IPR003593">
    <property type="entry name" value="AAA+_ATPase"/>
</dbReference>
<evidence type="ECO:0000256" key="8">
    <source>
        <dbReference type="ARBA" id="ARBA00023136"/>
    </source>
</evidence>
<evidence type="ECO:0000256" key="4">
    <source>
        <dbReference type="ARBA" id="ARBA00022692"/>
    </source>
</evidence>
<dbReference type="FunFam" id="3.40.50.300:FF:000221">
    <property type="entry name" value="Multidrug ABC transporter ATP-binding protein"/>
    <property type="match status" value="1"/>
</dbReference>
<dbReference type="EMBL" id="CP046640">
    <property type="protein sequence ID" value="QTL97355.1"/>
    <property type="molecule type" value="Genomic_DNA"/>
</dbReference>
<evidence type="ECO:0000256" key="5">
    <source>
        <dbReference type="ARBA" id="ARBA00022741"/>
    </source>
</evidence>
<feature type="transmembrane region" description="Helical" evidence="9">
    <location>
        <begin position="148"/>
        <end position="172"/>
    </location>
</feature>
<dbReference type="GO" id="GO:0015421">
    <property type="term" value="F:ABC-type oligopeptide transporter activity"/>
    <property type="evidence" value="ECO:0007669"/>
    <property type="project" value="TreeGrafter"/>
</dbReference>
<organism evidence="11 12">
    <name type="scientific">Iocasia fonsfrigidae</name>
    <dbReference type="NCBI Taxonomy" id="2682810"/>
    <lineage>
        <taxon>Bacteria</taxon>
        <taxon>Bacillati</taxon>
        <taxon>Bacillota</taxon>
        <taxon>Clostridia</taxon>
        <taxon>Halanaerobiales</taxon>
        <taxon>Halanaerobiaceae</taxon>
        <taxon>Iocasia</taxon>
    </lineage>
</organism>
<evidence type="ECO:0000313" key="12">
    <source>
        <dbReference type="Proteomes" id="UP000665020"/>
    </source>
</evidence>
<dbReference type="InterPro" id="IPR027417">
    <property type="entry name" value="P-loop_NTPase"/>
</dbReference>
<dbReference type="InterPro" id="IPR011527">
    <property type="entry name" value="ABC1_TM_dom"/>
</dbReference>
<dbReference type="Gene3D" id="3.40.50.300">
    <property type="entry name" value="P-loop containing nucleotide triphosphate hydrolases"/>
    <property type="match status" value="1"/>
</dbReference>